<proteinExistence type="predicted"/>
<comment type="caution">
    <text evidence="2">The sequence shown here is derived from an EMBL/GenBank/DDBJ whole genome shotgun (WGS) entry which is preliminary data.</text>
</comment>
<evidence type="ECO:0000256" key="1">
    <source>
        <dbReference type="SAM" id="MobiDB-lite"/>
    </source>
</evidence>
<accession>A0A9D3YYZ4</accession>
<keyword evidence="3" id="KW-1185">Reference proteome</keyword>
<protein>
    <submittedName>
        <fullName evidence="2">Uncharacterized protein</fullName>
    </submittedName>
</protein>
<evidence type="ECO:0000313" key="3">
    <source>
        <dbReference type="Proteomes" id="UP000828390"/>
    </source>
</evidence>
<reference evidence="2" key="1">
    <citation type="journal article" date="2019" name="bioRxiv">
        <title>The Genome of the Zebra Mussel, Dreissena polymorpha: A Resource for Invasive Species Research.</title>
        <authorList>
            <person name="McCartney M.A."/>
            <person name="Auch B."/>
            <person name="Kono T."/>
            <person name="Mallez S."/>
            <person name="Zhang Y."/>
            <person name="Obille A."/>
            <person name="Becker A."/>
            <person name="Abrahante J.E."/>
            <person name="Garbe J."/>
            <person name="Badalamenti J.P."/>
            <person name="Herman A."/>
            <person name="Mangelson H."/>
            <person name="Liachko I."/>
            <person name="Sullivan S."/>
            <person name="Sone E.D."/>
            <person name="Koren S."/>
            <person name="Silverstein K.A.T."/>
            <person name="Beckman K.B."/>
            <person name="Gohl D.M."/>
        </authorList>
    </citation>
    <scope>NUCLEOTIDE SEQUENCE</scope>
    <source>
        <strain evidence="2">Duluth1</strain>
        <tissue evidence="2">Whole animal</tissue>
    </source>
</reference>
<evidence type="ECO:0000313" key="2">
    <source>
        <dbReference type="EMBL" id="KAH3708847.1"/>
    </source>
</evidence>
<dbReference type="AlphaFoldDB" id="A0A9D3YYZ4"/>
<organism evidence="2 3">
    <name type="scientific">Dreissena polymorpha</name>
    <name type="common">Zebra mussel</name>
    <name type="synonym">Mytilus polymorpha</name>
    <dbReference type="NCBI Taxonomy" id="45954"/>
    <lineage>
        <taxon>Eukaryota</taxon>
        <taxon>Metazoa</taxon>
        <taxon>Spiralia</taxon>
        <taxon>Lophotrochozoa</taxon>
        <taxon>Mollusca</taxon>
        <taxon>Bivalvia</taxon>
        <taxon>Autobranchia</taxon>
        <taxon>Heteroconchia</taxon>
        <taxon>Euheterodonta</taxon>
        <taxon>Imparidentia</taxon>
        <taxon>Neoheterodontei</taxon>
        <taxon>Myida</taxon>
        <taxon>Dreissenoidea</taxon>
        <taxon>Dreissenidae</taxon>
        <taxon>Dreissena</taxon>
    </lineage>
</organism>
<sequence length="122" mass="13730">MVHTEANYTFAFYAVQHNMETDKKNKCRGRQEAAKSLPDVLPPPPPPASARQLRGILKRTTTTSISWQKSSSRVKKANKKVTDPPICSTHDELDNDALLFVVLIAVTSKRLPEASSRVRRTW</sequence>
<reference evidence="2" key="2">
    <citation type="submission" date="2020-11" db="EMBL/GenBank/DDBJ databases">
        <authorList>
            <person name="McCartney M.A."/>
            <person name="Auch B."/>
            <person name="Kono T."/>
            <person name="Mallez S."/>
            <person name="Becker A."/>
            <person name="Gohl D.M."/>
            <person name="Silverstein K.A.T."/>
            <person name="Koren S."/>
            <person name="Bechman K.B."/>
            <person name="Herman A."/>
            <person name="Abrahante J.E."/>
            <person name="Garbe J."/>
        </authorList>
    </citation>
    <scope>NUCLEOTIDE SEQUENCE</scope>
    <source>
        <strain evidence="2">Duluth1</strain>
        <tissue evidence="2">Whole animal</tissue>
    </source>
</reference>
<dbReference type="Proteomes" id="UP000828390">
    <property type="component" value="Unassembled WGS sequence"/>
</dbReference>
<dbReference type="EMBL" id="JAIWYP010000014">
    <property type="protein sequence ID" value="KAH3708847.1"/>
    <property type="molecule type" value="Genomic_DNA"/>
</dbReference>
<feature type="region of interest" description="Disordered" evidence="1">
    <location>
        <begin position="67"/>
        <end position="88"/>
    </location>
</feature>
<name>A0A9D3YYZ4_DREPO</name>
<gene>
    <name evidence="2" type="ORF">DPMN_068306</name>
</gene>
<feature type="region of interest" description="Disordered" evidence="1">
    <location>
        <begin position="23"/>
        <end position="48"/>
    </location>
</feature>
<feature type="compositionally biased region" description="Basic and acidic residues" evidence="1">
    <location>
        <begin position="23"/>
        <end position="33"/>
    </location>
</feature>